<dbReference type="InterPro" id="IPR004090">
    <property type="entry name" value="Chemotax_Me-accpt_rcpt"/>
</dbReference>
<dbReference type="GO" id="GO:0006935">
    <property type="term" value="P:chemotaxis"/>
    <property type="evidence" value="ECO:0007669"/>
    <property type="project" value="InterPro"/>
</dbReference>
<dbReference type="FunFam" id="1.10.287.950:FF:000001">
    <property type="entry name" value="Methyl-accepting chemotaxis sensory transducer"/>
    <property type="match status" value="1"/>
</dbReference>
<dbReference type="PRINTS" id="PR00260">
    <property type="entry name" value="CHEMTRNSDUCR"/>
</dbReference>
<keyword evidence="6" id="KW-0472">Membrane</keyword>
<proteinExistence type="inferred from homology"/>
<keyword evidence="2" id="KW-1003">Cell membrane</keyword>
<keyword evidence="4" id="KW-0812">Transmembrane</keyword>
<evidence type="ECO:0000256" key="7">
    <source>
        <dbReference type="ARBA" id="ARBA00023224"/>
    </source>
</evidence>
<dbReference type="InterPro" id="IPR004089">
    <property type="entry name" value="MCPsignal_dom"/>
</dbReference>
<dbReference type="EMBL" id="BMPO01000005">
    <property type="protein sequence ID" value="GGJ97784.1"/>
    <property type="molecule type" value="Genomic_DNA"/>
</dbReference>
<feature type="domain" description="Methyl-accepting transducer" evidence="11">
    <location>
        <begin position="382"/>
        <end position="618"/>
    </location>
</feature>
<dbReference type="Pfam" id="PF00015">
    <property type="entry name" value="MCPsignal"/>
    <property type="match status" value="1"/>
</dbReference>
<keyword evidence="7 9" id="KW-0807">Transducer</keyword>
<protein>
    <submittedName>
        <fullName evidence="13">Methyl-accepting chemotaxis protein CtpL</fullName>
    </submittedName>
</protein>
<dbReference type="GO" id="GO:0004888">
    <property type="term" value="F:transmembrane signaling receptor activity"/>
    <property type="evidence" value="ECO:0007669"/>
    <property type="project" value="InterPro"/>
</dbReference>
<dbReference type="SUPFAM" id="SSF58104">
    <property type="entry name" value="Methyl-accepting chemotaxis protein (MCP) signaling domain"/>
    <property type="match status" value="1"/>
</dbReference>
<evidence type="ECO:0000256" key="9">
    <source>
        <dbReference type="PROSITE-ProRule" id="PRU00284"/>
    </source>
</evidence>
<evidence type="ECO:0000313" key="14">
    <source>
        <dbReference type="Proteomes" id="UP000635983"/>
    </source>
</evidence>
<gene>
    <name evidence="13" type="primary">ctpL</name>
    <name evidence="13" type="ORF">GCM10009304_24570</name>
</gene>
<dbReference type="Gene3D" id="1.10.287.950">
    <property type="entry name" value="Methyl-accepting chemotaxis protein"/>
    <property type="match status" value="1"/>
</dbReference>
<keyword evidence="10" id="KW-0175">Coiled coil</keyword>
<dbReference type="PANTHER" id="PTHR32089">
    <property type="entry name" value="METHYL-ACCEPTING CHEMOTAXIS PROTEIN MCPB"/>
    <property type="match status" value="1"/>
</dbReference>
<feature type="coiled-coil region" evidence="10">
    <location>
        <begin position="526"/>
        <end position="575"/>
    </location>
</feature>
<reference evidence="13" key="2">
    <citation type="submission" date="2020-09" db="EMBL/GenBank/DDBJ databases">
        <authorList>
            <person name="Sun Q."/>
            <person name="Ohkuma M."/>
        </authorList>
    </citation>
    <scope>NUCLEOTIDE SEQUENCE</scope>
    <source>
        <strain evidence="13">JCM 30078</strain>
    </source>
</reference>
<comment type="caution">
    <text evidence="13">The sequence shown here is derived from an EMBL/GenBank/DDBJ whole genome shotgun (WGS) entry which is preliminary data.</text>
</comment>
<dbReference type="GO" id="GO:0005886">
    <property type="term" value="C:plasma membrane"/>
    <property type="evidence" value="ECO:0007669"/>
    <property type="project" value="UniProtKB-SubCell"/>
</dbReference>
<dbReference type="PROSITE" id="PS50885">
    <property type="entry name" value="HAMP"/>
    <property type="match status" value="1"/>
</dbReference>
<accession>A0A917PXV7</accession>
<evidence type="ECO:0000256" key="3">
    <source>
        <dbReference type="ARBA" id="ARBA00022481"/>
    </source>
</evidence>
<dbReference type="SMART" id="SM00283">
    <property type="entry name" value="MA"/>
    <property type="match status" value="1"/>
</dbReference>
<dbReference type="PROSITE" id="PS50111">
    <property type="entry name" value="CHEMOTAXIS_TRANSDUC_2"/>
    <property type="match status" value="1"/>
</dbReference>
<comment type="subcellular location">
    <subcellularLocation>
        <location evidence="1">Cell membrane</location>
        <topology evidence="1">Multi-pass membrane protein</topology>
    </subcellularLocation>
</comment>
<dbReference type="GO" id="GO:0007165">
    <property type="term" value="P:signal transduction"/>
    <property type="evidence" value="ECO:0007669"/>
    <property type="project" value="UniProtKB-KW"/>
</dbReference>
<comment type="similarity">
    <text evidence="8">Belongs to the methyl-accepting chemotaxis (MCP) protein family.</text>
</comment>
<evidence type="ECO:0000256" key="2">
    <source>
        <dbReference type="ARBA" id="ARBA00022475"/>
    </source>
</evidence>
<dbReference type="PANTHER" id="PTHR32089:SF119">
    <property type="entry name" value="METHYL-ACCEPTING CHEMOTAXIS PROTEIN CTPL"/>
    <property type="match status" value="1"/>
</dbReference>
<name>A0A917PXV7_9PSED</name>
<feature type="domain" description="HAMP" evidence="12">
    <location>
        <begin position="324"/>
        <end position="377"/>
    </location>
</feature>
<sequence length="655" mass="70774">MRLKTLTNLSTCLLLGVCLTLAVTLWWSQQALERPFQTMERYLTLSQQVQHQVVGKIFGYLDSGDALLHAEAVQALDGLEQTLDELSPELADTARPSLAALNAFSTNELLAAGKLAGDPQALLLQAEREISDVLEQLSRYATESQNPEASAYREPLFQASQRLLKLGQARSRMISSGNPALADDIERELDGIRQQATNIDALPLLGVADESTSGASAFANLLGLDNSASETQAEDRATGLRRELNSLLQRYPGELNRTREQIASRKALYEATRQQTGNLQEALDRLEPLVLAEHGRIQSEVRLLLGLVIALIVLIALGIDRIQRGLTRLLGQLQPALSAWAAGDFTKAVALKTRNQEMVDLQDSLNRLRDYLSSLVANIRQQAERMSGSSQTLAQLSSGLHQGAERQAGDTALIRDALGELEATILQVSEDAGRTAESSRDAGRSVEQGQQVIEGSLLGMQKLVSEVRNNAGEIERLAEESNTIGDVLTVIRSIAEQTNLLALNAAIEAARAGEQGRGFAVVADEVRTLAQRSAQATDEIQQVINRLQSAATRSLDAMRSQVSQAQSTAQQAQAADGALVDVVDAIRAMAENAERIAAATAQQTAAVSEIRDHSERIHNLGETNLSLIDGGRQEGERLLNLGSELQVAVSTFRVG</sequence>
<evidence type="ECO:0000256" key="8">
    <source>
        <dbReference type="ARBA" id="ARBA00029447"/>
    </source>
</evidence>
<evidence type="ECO:0000256" key="4">
    <source>
        <dbReference type="ARBA" id="ARBA00022692"/>
    </source>
</evidence>
<evidence type="ECO:0000256" key="1">
    <source>
        <dbReference type="ARBA" id="ARBA00004651"/>
    </source>
</evidence>
<reference evidence="13" key="1">
    <citation type="journal article" date="2014" name="Int. J. Syst. Evol. Microbiol.">
        <title>Complete genome sequence of Corynebacterium casei LMG S-19264T (=DSM 44701T), isolated from a smear-ripened cheese.</title>
        <authorList>
            <consortium name="US DOE Joint Genome Institute (JGI-PGF)"/>
            <person name="Walter F."/>
            <person name="Albersmeier A."/>
            <person name="Kalinowski J."/>
            <person name="Ruckert C."/>
        </authorList>
    </citation>
    <scope>NUCLEOTIDE SEQUENCE</scope>
    <source>
        <strain evidence="13">JCM 30078</strain>
    </source>
</reference>
<evidence type="ECO:0000256" key="10">
    <source>
        <dbReference type="SAM" id="Coils"/>
    </source>
</evidence>
<evidence type="ECO:0000259" key="11">
    <source>
        <dbReference type="PROSITE" id="PS50111"/>
    </source>
</evidence>
<keyword evidence="5" id="KW-1133">Transmembrane helix</keyword>
<dbReference type="InterPro" id="IPR003660">
    <property type="entry name" value="HAMP_dom"/>
</dbReference>
<dbReference type="AlphaFoldDB" id="A0A917PXV7"/>
<evidence type="ECO:0000259" key="12">
    <source>
        <dbReference type="PROSITE" id="PS50885"/>
    </source>
</evidence>
<dbReference type="Proteomes" id="UP000635983">
    <property type="component" value="Unassembled WGS sequence"/>
</dbReference>
<organism evidence="13 14">
    <name type="scientific">Pseudomonas matsuisoli</name>
    <dbReference type="NCBI Taxonomy" id="1515666"/>
    <lineage>
        <taxon>Bacteria</taxon>
        <taxon>Pseudomonadati</taxon>
        <taxon>Pseudomonadota</taxon>
        <taxon>Gammaproteobacteria</taxon>
        <taxon>Pseudomonadales</taxon>
        <taxon>Pseudomonadaceae</taxon>
        <taxon>Pseudomonas</taxon>
    </lineage>
</organism>
<keyword evidence="3" id="KW-0488">Methylation</keyword>
<evidence type="ECO:0000256" key="6">
    <source>
        <dbReference type="ARBA" id="ARBA00023136"/>
    </source>
</evidence>
<evidence type="ECO:0000313" key="13">
    <source>
        <dbReference type="EMBL" id="GGJ97784.1"/>
    </source>
</evidence>
<keyword evidence="14" id="KW-1185">Reference proteome</keyword>
<evidence type="ECO:0000256" key="5">
    <source>
        <dbReference type="ARBA" id="ARBA00022989"/>
    </source>
</evidence>